<evidence type="ECO:0000259" key="3">
    <source>
        <dbReference type="Pfam" id="PF09972"/>
    </source>
</evidence>
<dbReference type="Proteomes" id="UP000005096">
    <property type="component" value="Chromosome"/>
</dbReference>
<feature type="domain" description="DUF2207" evidence="3">
    <location>
        <begin position="33"/>
        <end position="225"/>
    </location>
</feature>
<feature type="domain" description="Predicted membrane protein YciQ-like C-terminal" evidence="4">
    <location>
        <begin position="287"/>
        <end position="449"/>
    </location>
</feature>
<evidence type="ECO:0000259" key="4">
    <source>
        <dbReference type="Pfam" id="PF20990"/>
    </source>
</evidence>
<keyword evidence="2" id="KW-1133">Transmembrane helix</keyword>
<feature type="transmembrane region" description="Helical" evidence="2">
    <location>
        <begin position="397"/>
        <end position="416"/>
    </location>
</feature>
<dbReference type="eggNOG" id="COG4907">
    <property type="taxonomic scope" value="Bacteria"/>
</dbReference>
<evidence type="ECO:0000313" key="5">
    <source>
        <dbReference type="EMBL" id="EFQ24275.1"/>
    </source>
</evidence>
<protein>
    <recommendedName>
        <fullName evidence="7">DUF2207 domain-containing protein</fullName>
    </recommendedName>
</protein>
<dbReference type="STRING" id="584708.Apau_1861"/>
<feature type="region of interest" description="Disordered" evidence="1">
    <location>
        <begin position="616"/>
        <end position="650"/>
    </location>
</feature>
<dbReference type="InterPro" id="IPR018702">
    <property type="entry name" value="DUF2207"/>
</dbReference>
<feature type="domain" description="Predicted membrane protein YciQ-like C-terminal" evidence="4">
    <location>
        <begin position="452"/>
        <end position="574"/>
    </location>
</feature>
<keyword evidence="6" id="KW-1185">Reference proteome</keyword>
<accession>E3CW20</accession>
<sequence>MRDRVRPHLLFWTPCLLGLALLFLPSSARGDDRILAFDSVVRVAEDGTLKVTENLRLVAEGDGARRGLLRVFSSPSREAAAPPSEMGLEVLEVLRDGEKEPWRAESRGGTVRLFLGEPGRPAPPGVHTYLISYRTAGQIAFRPDRDELRWNVTGCGWTLPVERATCRVLLPEDSGEVPPFLDLSATTGLGEDREGDVSYRVDADGSAAFESTRTLQPREDLRVTASWPKGTVISSEEAAERLETRRGHGWFLGGCALSVLTLLYFLGVWSRVGRPPRPESLTPRLAPPVDFSPAACRLFRRRDFDGRTFVCALLDGAVKGALHLRREGEDYVLELRDQGWENLAPEETGLLRSLFPGTDKVFRACPPGGPALRDARDRVRAALEKGLEDLLGDSNRGWWRGGVLLSLLAAGVLTAGRPEAPWAPLLGAAFLAWTLGVLGLLQKVRSRWSLWWRASEGRTLRLLQALTTTLLSLPFVVGEVLGAGLLSQEAGVPAAGTVALLGGLDAVFRRLLATPGGRGLRILRQIEAFRLYLACGKGGPGDRDKPPTRTPELYERFLPYALALDAERPWGESFAPPAPSPEVARRIEAPFWYEGEDFDPTLPGAFLPALEGRLLTLLQPPSPEEEARTPREETDTEGAAPHIDDAPGNG</sequence>
<feature type="transmembrane region" description="Helical" evidence="2">
    <location>
        <begin position="250"/>
        <end position="269"/>
    </location>
</feature>
<dbReference type="EMBL" id="CM001022">
    <property type="protein sequence ID" value="EFQ24275.1"/>
    <property type="molecule type" value="Genomic_DNA"/>
</dbReference>
<dbReference type="HOGENOM" id="CLU_015045_2_0_0"/>
<dbReference type="RefSeq" id="WP_006301507.1">
    <property type="nucleotide sequence ID" value="NZ_CM001022.1"/>
</dbReference>
<dbReference type="OrthoDB" id="9767603at2"/>
<feature type="transmembrane region" description="Helical" evidence="2">
    <location>
        <begin position="422"/>
        <end position="441"/>
    </location>
</feature>
<dbReference type="AlphaFoldDB" id="E3CW20"/>
<dbReference type="PaxDb" id="584708-Apau_1861"/>
<gene>
    <name evidence="5" type="ORF">Apau_1861</name>
</gene>
<keyword evidence="2" id="KW-0812">Transmembrane</keyword>
<dbReference type="Pfam" id="PF09972">
    <property type="entry name" value="DUF2207"/>
    <property type="match status" value="1"/>
</dbReference>
<organism evidence="5 6">
    <name type="scientific">Aminomonas paucivorans DSM 12260</name>
    <dbReference type="NCBI Taxonomy" id="584708"/>
    <lineage>
        <taxon>Bacteria</taxon>
        <taxon>Thermotogati</taxon>
        <taxon>Synergistota</taxon>
        <taxon>Synergistia</taxon>
        <taxon>Synergistales</taxon>
        <taxon>Synergistaceae</taxon>
        <taxon>Aminomonas</taxon>
    </lineage>
</organism>
<evidence type="ECO:0008006" key="7">
    <source>
        <dbReference type="Google" id="ProtNLM"/>
    </source>
</evidence>
<dbReference type="Pfam" id="PF20990">
    <property type="entry name" value="DUF2207_C"/>
    <property type="match status" value="2"/>
</dbReference>
<keyword evidence="2" id="KW-0472">Membrane</keyword>
<evidence type="ECO:0000256" key="1">
    <source>
        <dbReference type="SAM" id="MobiDB-lite"/>
    </source>
</evidence>
<dbReference type="InterPro" id="IPR048389">
    <property type="entry name" value="YciQ-like_C"/>
</dbReference>
<feature type="transmembrane region" description="Helical" evidence="2">
    <location>
        <begin position="462"/>
        <end position="486"/>
    </location>
</feature>
<evidence type="ECO:0000313" key="6">
    <source>
        <dbReference type="Proteomes" id="UP000005096"/>
    </source>
</evidence>
<reference evidence="5 6" key="1">
    <citation type="journal article" date="2010" name="Stand. Genomic Sci.">
        <title>Non-contiguous finished genome sequence of Aminomonas paucivorans type strain (GLU-3).</title>
        <authorList>
            <person name="Pitluck S."/>
            <person name="Yasawong M."/>
            <person name="Held B."/>
            <person name="Lapidus A."/>
            <person name="Nolan M."/>
            <person name="Copeland A."/>
            <person name="Lucas S."/>
            <person name="Del Rio T.G."/>
            <person name="Tice H."/>
            <person name="Cheng J.F."/>
            <person name="Chertkov O."/>
            <person name="Goodwin L."/>
            <person name="Tapia R."/>
            <person name="Han C."/>
            <person name="Liolios K."/>
            <person name="Ivanova N."/>
            <person name="Mavromatis K."/>
            <person name="Ovchinnikova G."/>
            <person name="Pati A."/>
            <person name="Chen A."/>
            <person name="Palaniappan K."/>
            <person name="Land M."/>
            <person name="Hauser L."/>
            <person name="Chang Y.J."/>
            <person name="Jeffries C.D."/>
            <person name="Pukall R."/>
            <person name="Spring S."/>
            <person name="Rohde M."/>
            <person name="Sikorski J."/>
            <person name="Goker M."/>
            <person name="Woyke T."/>
            <person name="Bristow J."/>
            <person name="Eisen J.A."/>
            <person name="Markowitz V."/>
            <person name="Hugenholtz P."/>
            <person name="Kyrpides N.C."/>
            <person name="Klenk H.P."/>
        </authorList>
    </citation>
    <scope>NUCLEOTIDE SEQUENCE [LARGE SCALE GENOMIC DNA]</scope>
    <source>
        <strain evidence="5 6">DSM 12260</strain>
    </source>
</reference>
<name>E3CW20_9BACT</name>
<evidence type="ECO:0000256" key="2">
    <source>
        <dbReference type="SAM" id="Phobius"/>
    </source>
</evidence>
<proteinExistence type="predicted"/>